<evidence type="ECO:0000313" key="2">
    <source>
        <dbReference type="EMBL" id="CAI6334513.1"/>
    </source>
</evidence>
<feature type="compositionally biased region" description="Polar residues" evidence="1">
    <location>
        <begin position="85"/>
        <end position="96"/>
    </location>
</feature>
<comment type="caution">
    <text evidence="2">The sequence shown here is derived from an EMBL/GenBank/DDBJ whole genome shotgun (WGS) entry which is preliminary data.</text>
</comment>
<dbReference type="AlphaFoldDB" id="A0A9W4UHP6"/>
<gene>
    <name evidence="2" type="ORF">PDIGIT_LOCUS7574</name>
</gene>
<organism evidence="2 3">
    <name type="scientific">Periconia digitata</name>
    <dbReference type="NCBI Taxonomy" id="1303443"/>
    <lineage>
        <taxon>Eukaryota</taxon>
        <taxon>Fungi</taxon>
        <taxon>Dikarya</taxon>
        <taxon>Ascomycota</taxon>
        <taxon>Pezizomycotina</taxon>
        <taxon>Dothideomycetes</taxon>
        <taxon>Pleosporomycetidae</taxon>
        <taxon>Pleosporales</taxon>
        <taxon>Massarineae</taxon>
        <taxon>Periconiaceae</taxon>
        <taxon>Periconia</taxon>
    </lineage>
</organism>
<evidence type="ECO:0000313" key="3">
    <source>
        <dbReference type="Proteomes" id="UP001152607"/>
    </source>
</evidence>
<feature type="region of interest" description="Disordered" evidence="1">
    <location>
        <begin position="85"/>
        <end position="119"/>
    </location>
</feature>
<accession>A0A9W4UHP6</accession>
<dbReference type="Proteomes" id="UP001152607">
    <property type="component" value="Unassembled WGS sequence"/>
</dbReference>
<proteinExistence type="predicted"/>
<reference evidence="2" key="1">
    <citation type="submission" date="2023-01" db="EMBL/GenBank/DDBJ databases">
        <authorList>
            <person name="Van Ghelder C."/>
            <person name="Rancurel C."/>
        </authorList>
    </citation>
    <scope>NUCLEOTIDE SEQUENCE</scope>
    <source>
        <strain evidence="2">CNCM I-4278</strain>
    </source>
</reference>
<protein>
    <submittedName>
        <fullName evidence="2">Uncharacterized protein</fullName>
    </submittedName>
</protein>
<name>A0A9W4UHP6_9PLEO</name>
<keyword evidence="3" id="KW-1185">Reference proteome</keyword>
<evidence type="ECO:0000256" key="1">
    <source>
        <dbReference type="SAM" id="MobiDB-lite"/>
    </source>
</evidence>
<sequence>MWELPESNLRCRPRWRYLGSVTIIHIPNDFGFYAMQTDVCFQTPKFGLLKTGGGVGQTTQSRATQDTSLLSAAWLGSHTAAAQAGSSNIRTRSNITKGDCSMAKNHQRRKRRLRAQDIE</sequence>
<dbReference type="EMBL" id="CAOQHR010000005">
    <property type="protein sequence ID" value="CAI6334513.1"/>
    <property type="molecule type" value="Genomic_DNA"/>
</dbReference>